<dbReference type="AlphaFoldDB" id="A0A9J6EB86"/>
<reference evidence="1" key="2">
    <citation type="submission" date="2021-09" db="EMBL/GenBank/DDBJ databases">
        <authorList>
            <person name="Jia N."/>
            <person name="Wang J."/>
            <person name="Shi W."/>
            <person name="Du L."/>
            <person name="Sun Y."/>
            <person name="Zhan W."/>
            <person name="Jiang J."/>
            <person name="Wang Q."/>
            <person name="Zhang B."/>
            <person name="Ji P."/>
            <person name="Sakyi L.B."/>
            <person name="Cui X."/>
            <person name="Yuan T."/>
            <person name="Jiang B."/>
            <person name="Yang W."/>
            <person name="Lam T.T.-Y."/>
            <person name="Chang Q."/>
            <person name="Ding S."/>
            <person name="Wang X."/>
            <person name="Zhu J."/>
            <person name="Ruan X."/>
            <person name="Zhao L."/>
            <person name="Wei J."/>
            <person name="Que T."/>
            <person name="Du C."/>
            <person name="Cheng J."/>
            <person name="Dai P."/>
            <person name="Han X."/>
            <person name="Huang E."/>
            <person name="Gao Y."/>
            <person name="Liu J."/>
            <person name="Shao H."/>
            <person name="Ye R."/>
            <person name="Li L."/>
            <person name="Wei W."/>
            <person name="Wang X."/>
            <person name="Wang C."/>
            <person name="Huo Q."/>
            <person name="Li W."/>
            <person name="Guo W."/>
            <person name="Chen H."/>
            <person name="Chen S."/>
            <person name="Zhou L."/>
            <person name="Zhou L."/>
            <person name="Ni X."/>
            <person name="Tian J."/>
            <person name="Zhou Y."/>
            <person name="Sheng Y."/>
            <person name="Liu T."/>
            <person name="Pan Y."/>
            <person name="Xia L."/>
            <person name="Li J."/>
            <person name="Zhao F."/>
            <person name="Cao W."/>
        </authorList>
    </citation>
    <scope>NUCLEOTIDE SEQUENCE</scope>
    <source>
        <strain evidence="1">Rmic-2018</strain>
        <tissue evidence="1">Larvae</tissue>
    </source>
</reference>
<proteinExistence type="predicted"/>
<dbReference type="EMBL" id="JABSTU010000005">
    <property type="protein sequence ID" value="KAH8031556.1"/>
    <property type="molecule type" value="Genomic_DNA"/>
</dbReference>
<organism evidence="1 2">
    <name type="scientific">Rhipicephalus microplus</name>
    <name type="common">Cattle tick</name>
    <name type="synonym">Boophilus microplus</name>
    <dbReference type="NCBI Taxonomy" id="6941"/>
    <lineage>
        <taxon>Eukaryota</taxon>
        <taxon>Metazoa</taxon>
        <taxon>Ecdysozoa</taxon>
        <taxon>Arthropoda</taxon>
        <taxon>Chelicerata</taxon>
        <taxon>Arachnida</taxon>
        <taxon>Acari</taxon>
        <taxon>Parasitiformes</taxon>
        <taxon>Ixodida</taxon>
        <taxon>Ixodoidea</taxon>
        <taxon>Ixodidae</taxon>
        <taxon>Rhipicephalinae</taxon>
        <taxon>Rhipicephalus</taxon>
        <taxon>Boophilus</taxon>
    </lineage>
</organism>
<evidence type="ECO:0000313" key="2">
    <source>
        <dbReference type="Proteomes" id="UP000821866"/>
    </source>
</evidence>
<dbReference type="SUPFAM" id="SSF49599">
    <property type="entry name" value="TRAF domain-like"/>
    <property type="match status" value="1"/>
</dbReference>
<evidence type="ECO:0008006" key="3">
    <source>
        <dbReference type="Google" id="ProtNLM"/>
    </source>
</evidence>
<evidence type="ECO:0000313" key="1">
    <source>
        <dbReference type="EMBL" id="KAH8031556.1"/>
    </source>
</evidence>
<keyword evidence="2" id="KW-1185">Reference proteome</keyword>
<comment type="caution">
    <text evidence="1">The sequence shown here is derived from an EMBL/GenBank/DDBJ whole genome shotgun (WGS) entry which is preliminary data.</text>
</comment>
<name>A0A9J6EB86_RHIMP</name>
<protein>
    <recommendedName>
        <fullName evidence="3">Tnf receptor-associated factor</fullName>
    </recommendedName>
</protein>
<accession>A0A9J6EB86</accession>
<dbReference type="InterPro" id="IPR013083">
    <property type="entry name" value="Znf_RING/FYVE/PHD"/>
</dbReference>
<sequence length="216" mass="24448">MERWTYMVHGFGSHVQMKAVEFVDKLECSQLCSWCGIVSLQMYRLSCRHILCDVCKDRYSIWNSGYYAKCCECERLCTSLRAHGTGDKRVRCVYADNGCDFLGPLKQLDEHLRESCALYSTVCHKCGDTLAHKDMRNHHPTCAGRRGVFLRSSYARSALDNLSAACEKFETAVASAGPEEGAKLRDMVTMVREQFTRIQGQLATGTAWHLSPTLHF</sequence>
<dbReference type="VEuPathDB" id="VectorBase:LOC119164658"/>
<dbReference type="Proteomes" id="UP000821866">
    <property type="component" value="Chromosome 3"/>
</dbReference>
<reference evidence="1" key="1">
    <citation type="journal article" date="2020" name="Cell">
        <title>Large-Scale Comparative Analyses of Tick Genomes Elucidate Their Genetic Diversity and Vector Capacities.</title>
        <authorList>
            <consortium name="Tick Genome and Microbiome Consortium (TIGMIC)"/>
            <person name="Jia N."/>
            <person name="Wang J."/>
            <person name="Shi W."/>
            <person name="Du L."/>
            <person name="Sun Y."/>
            <person name="Zhan W."/>
            <person name="Jiang J.F."/>
            <person name="Wang Q."/>
            <person name="Zhang B."/>
            <person name="Ji P."/>
            <person name="Bell-Sakyi L."/>
            <person name="Cui X.M."/>
            <person name="Yuan T.T."/>
            <person name="Jiang B.G."/>
            <person name="Yang W.F."/>
            <person name="Lam T.T."/>
            <person name="Chang Q.C."/>
            <person name="Ding S.J."/>
            <person name="Wang X.J."/>
            <person name="Zhu J.G."/>
            <person name="Ruan X.D."/>
            <person name="Zhao L."/>
            <person name="Wei J.T."/>
            <person name="Ye R.Z."/>
            <person name="Que T.C."/>
            <person name="Du C.H."/>
            <person name="Zhou Y.H."/>
            <person name="Cheng J.X."/>
            <person name="Dai P.F."/>
            <person name="Guo W.B."/>
            <person name="Han X.H."/>
            <person name="Huang E.J."/>
            <person name="Li L.F."/>
            <person name="Wei W."/>
            <person name="Gao Y.C."/>
            <person name="Liu J.Z."/>
            <person name="Shao H.Z."/>
            <person name="Wang X."/>
            <person name="Wang C.C."/>
            <person name="Yang T.C."/>
            <person name="Huo Q.B."/>
            <person name="Li W."/>
            <person name="Chen H.Y."/>
            <person name="Chen S.E."/>
            <person name="Zhou L.G."/>
            <person name="Ni X.B."/>
            <person name="Tian J.H."/>
            <person name="Sheng Y."/>
            <person name="Liu T."/>
            <person name="Pan Y.S."/>
            <person name="Xia L.Y."/>
            <person name="Li J."/>
            <person name="Zhao F."/>
            <person name="Cao W.C."/>
        </authorList>
    </citation>
    <scope>NUCLEOTIDE SEQUENCE</scope>
    <source>
        <strain evidence="1">Rmic-2018</strain>
    </source>
</reference>
<gene>
    <name evidence="1" type="ORF">HPB51_019159</name>
</gene>
<dbReference type="Gene3D" id="3.30.40.10">
    <property type="entry name" value="Zinc/RING finger domain, C3HC4 (zinc finger)"/>
    <property type="match status" value="1"/>
</dbReference>